<dbReference type="PATRIC" id="fig|1727163.4.peg.543"/>
<evidence type="ECO:0000259" key="1">
    <source>
        <dbReference type="Pfam" id="PF13521"/>
    </source>
</evidence>
<dbReference type="InterPro" id="IPR052735">
    <property type="entry name" value="NAD_biosynth-regulator"/>
</dbReference>
<accession>A0A142EJG6</accession>
<reference evidence="2 3" key="2">
    <citation type="journal article" date="2016" name="Genome Announc.">
        <title>Complete Genome Sequence of Algoriphagus sp. Strain M8-2, Isolated from a Brackish Lake.</title>
        <authorList>
            <person name="Muraguchi Y."/>
            <person name="Kushimoto K."/>
            <person name="Ohtsubo Y."/>
            <person name="Suzuki T."/>
            <person name="Dohra H."/>
            <person name="Kimbara K."/>
            <person name="Shintani M."/>
        </authorList>
    </citation>
    <scope>NUCLEOTIDE SEQUENCE [LARGE SCALE GENOMIC DNA]</scope>
    <source>
        <strain evidence="2 3">M8-2</strain>
    </source>
</reference>
<dbReference type="RefSeq" id="WP_067543390.1">
    <property type="nucleotide sequence ID" value="NZ_CP012836.1"/>
</dbReference>
<dbReference type="InterPro" id="IPR027417">
    <property type="entry name" value="P-loop_NTPase"/>
</dbReference>
<feature type="domain" description="NadR/Ttd14 AAA" evidence="1">
    <location>
        <begin position="6"/>
        <end position="162"/>
    </location>
</feature>
<dbReference type="InterPro" id="IPR038727">
    <property type="entry name" value="NadR/Ttd14_AAA_dom"/>
</dbReference>
<organism evidence="2 3">
    <name type="scientific">Algoriphagus sanaruensis</name>
    <dbReference type="NCBI Taxonomy" id="1727163"/>
    <lineage>
        <taxon>Bacteria</taxon>
        <taxon>Pseudomonadati</taxon>
        <taxon>Bacteroidota</taxon>
        <taxon>Cytophagia</taxon>
        <taxon>Cytophagales</taxon>
        <taxon>Cyclobacteriaceae</taxon>
        <taxon>Algoriphagus</taxon>
    </lineage>
</organism>
<dbReference type="EMBL" id="CP012836">
    <property type="protein sequence ID" value="AMQ55271.1"/>
    <property type="molecule type" value="Genomic_DNA"/>
</dbReference>
<dbReference type="PANTHER" id="PTHR37512:SF1">
    <property type="entry name" value="NADR_TTD14 AAA DOMAIN-CONTAINING PROTEIN"/>
    <property type="match status" value="1"/>
</dbReference>
<dbReference type="OrthoDB" id="9151999at2"/>
<dbReference type="Gene3D" id="3.40.50.300">
    <property type="entry name" value="P-loop containing nucleotide triphosphate hydrolases"/>
    <property type="match status" value="1"/>
</dbReference>
<dbReference type="AlphaFoldDB" id="A0A142EJG6"/>
<proteinExistence type="predicted"/>
<keyword evidence="3" id="KW-1185">Reference proteome</keyword>
<dbReference type="Proteomes" id="UP000073816">
    <property type="component" value="Chromosome"/>
</dbReference>
<reference evidence="3" key="1">
    <citation type="submission" date="2015-09" db="EMBL/GenBank/DDBJ databases">
        <title>Complete sequence of Algoriphagus sp. M8-2.</title>
        <authorList>
            <person name="Shintani M."/>
        </authorList>
    </citation>
    <scope>NUCLEOTIDE SEQUENCE [LARGE SCALE GENOMIC DNA]</scope>
    <source>
        <strain evidence="3">M8-2</strain>
    </source>
</reference>
<evidence type="ECO:0000313" key="2">
    <source>
        <dbReference type="EMBL" id="AMQ55271.1"/>
    </source>
</evidence>
<gene>
    <name evidence="2" type="ORF">AO498_02595</name>
</gene>
<evidence type="ECO:0000313" key="3">
    <source>
        <dbReference type="Proteomes" id="UP000073816"/>
    </source>
</evidence>
<name>A0A142EJG6_9BACT</name>
<dbReference type="STRING" id="1727163.AO498_02595"/>
<dbReference type="Pfam" id="PF13521">
    <property type="entry name" value="AAA_28"/>
    <property type="match status" value="1"/>
</dbReference>
<dbReference type="KEGG" id="alm:AO498_02595"/>
<protein>
    <submittedName>
        <fullName evidence="2">ATPase</fullName>
    </submittedName>
</protein>
<sequence>MQKPKRILILGPESTGKSTLAEDLGKHFGEPWVPEFAREYLEKIDRPYEYEDLLKIAKGQILQEDTLVERASNYLFCDTDLRVIHVWSEHKYGKTDSWVLEEMQRRVYDLILLTDIDLPWEPDPLREHPDLEMRQYFFEKYQMLAEQSGFPWQVLSGDRKTRSNQAIQYLSDLF</sequence>
<dbReference type="SUPFAM" id="SSF52540">
    <property type="entry name" value="P-loop containing nucleoside triphosphate hydrolases"/>
    <property type="match status" value="1"/>
</dbReference>
<dbReference type="PANTHER" id="PTHR37512">
    <property type="entry name" value="TRIFUNCTIONAL NAD BIOSYNTHESIS/REGULATOR PROTEIN NADR"/>
    <property type="match status" value="1"/>
</dbReference>